<dbReference type="EMBL" id="CAJNOE010000017">
    <property type="protein sequence ID" value="CAF0737687.1"/>
    <property type="molecule type" value="Genomic_DNA"/>
</dbReference>
<organism evidence="2 3">
    <name type="scientific">Adineta steineri</name>
    <dbReference type="NCBI Taxonomy" id="433720"/>
    <lineage>
        <taxon>Eukaryota</taxon>
        <taxon>Metazoa</taxon>
        <taxon>Spiralia</taxon>
        <taxon>Gnathifera</taxon>
        <taxon>Rotifera</taxon>
        <taxon>Eurotatoria</taxon>
        <taxon>Bdelloidea</taxon>
        <taxon>Adinetida</taxon>
        <taxon>Adinetidae</taxon>
        <taxon>Adineta</taxon>
    </lineage>
</organism>
<evidence type="ECO:0000313" key="1">
    <source>
        <dbReference type="EMBL" id="CAF0737687.1"/>
    </source>
</evidence>
<dbReference type="Proteomes" id="UP000663868">
    <property type="component" value="Unassembled WGS sequence"/>
</dbReference>
<dbReference type="EMBL" id="CAJOBB010008471">
    <property type="protein sequence ID" value="CAF4208998.1"/>
    <property type="molecule type" value="Genomic_DNA"/>
</dbReference>
<evidence type="ECO:0000313" key="2">
    <source>
        <dbReference type="EMBL" id="CAF4208998.1"/>
    </source>
</evidence>
<name>A0A820BK17_9BILA</name>
<proteinExistence type="predicted"/>
<evidence type="ECO:0000313" key="3">
    <source>
        <dbReference type="Proteomes" id="UP000663868"/>
    </source>
</evidence>
<dbReference type="SUPFAM" id="SSF140860">
    <property type="entry name" value="Pseudo ankyrin repeat-like"/>
    <property type="match status" value="1"/>
</dbReference>
<accession>A0A820BK17</accession>
<evidence type="ECO:0008006" key="4">
    <source>
        <dbReference type="Google" id="ProtNLM"/>
    </source>
</evidence>
<sequence>MLHVAAANGNLEIIKFLSEISSKDHFQQILLRQDRWDFYPIDAARENHFYHTGNELQQISFKENNFYLNFENI</sequence>
<dbReference type="AlphaFoldDB" id="A0A820BK17"/>
<dbReference type="Proteomes" id="UP000663860">
    <property type="component" value="Unassembled WGS sequence"/>
</dbReference>
<comment type="caution">
    <text evidence="2">The sequence shown here is derived from an EMBL/GenBank/DDBJ whole genome shotgun (WGS) entry which is preliminary data.</text>
</comment>
<gene>
    <name evidence="1" type="ORF">IZO911_LOCUS3329</name>
    <name evidence="2" type="ORF">KXQ929_LOCUS40538</name>
</gene>
<reference evidence="2" key="1">
    <citation type="submission" date="2021-02" db="EMBL/GenBank/DDBJ databases">
        <authorList>
            <person name="Nowell W R."/>
        </authorList>
    </citation>
    <scope>NUCLEOTIDE SEQUENCE</scope>
</reference>
<protein>
    <recommendedName>
        <fullName evidence="4">Ankyrin repeat protein</fullName>
    </recommendedName>
</protein>